<reference evidence="12 13" key="1">
    <citation type="submission" date="2020-08" db="EMBL/GenBank/DDBJ databases">
        <title>Sequencing the genomes of 1000 actinobacteria strains.</title>
        <authorList>
            <person name="Klenk H.-P."/>
        </authorList>
    </citation>
    <scope>NUCLEOTIDE SEQUENCE [LARGE SCALE GENOMIC DNA]</scope>
    <source>
        <strain evidence="12 13">DSM 105369</strain>
    </source>
</reference>
<organism evidence="12 13">
    <name type="scientific">Flexivirga oryzae</name>
    <dbReference type="NCBI Taxonomy" id="1794944"/>
    <lineage>
        <taxon>Bacteria</taxon>
        <taxon>Bacillati</taxon>
        <taxon>Actinomycetota</taxon>
        <taxon>Actinomycetes</taxon>
        <taxon>Micrococcales</taxon>
        <taxon>Dermacoccaceae</taxon>
        <taxon>Flexivirga</taxon>
    </lineage>
</organism>
<dbReference type="EMBL" id="JACHVQ010000001">
    <property type="protein sequence ID" value="MBB2891181.1"/>
    <property type="molecule type" value="Genomic_DNA"/>
</dbReference>
<proteinExistence type="inferred from homology"/>
<dbReference type="PANTHER" id="PTHR43302">
    <property type="entry name" value="TRANSPORTER ARSB-RELATED"/>
    <property type="match status" value="1"/>
</dbReference>
<accession>A0A839N8V3</accession>
<feature type="domain" description="Citrate transporter-like" evidence="11">
    <location>
        <begin position="17"/>
        <end position="309"/>
    </location>
</feature>
<evidence type="ECO:0000313" key="12">
    <source>
        <dbReference type="EMBL" id="MBB2891181.1"/>
    </source>
</evidence>
<comment type="caution">
    <text evidence="12">The sequence shown here is derived from an EMBL/GenBank/DDBJ whole genome shotgun (WGS) entry which is preliminary data.</text>
</comment>
<evidence type="ECO:0000256" key="2">
    <source>
        <dbReference type="ARBA" id="ARBA00006433"/>
    </source>
</evidence>
<comment type="similarity">
    <text evidence="2">Belongs to the ArsB family.</text>
</comment>
<name>A0A839N8V3_9MICO</name>
<evidence type="ECO:0000256" key="1">
    <source>
        <dbReference type="ARBA" id="ARBA00004651"/>
    </source>
</evidence>
<evidence type="ECO:0000256" key="3">
    <source>
        <dbReference type="ARBA" id="ARBA00009843"/>
    </source>
</evidence>
<dbReference type="Pfam" id="PF03600">
    <property type="entry name" value="CitMHS"/>
    <property type="match status" value="1"/>
</dbReference>
<evidence type="ECO:0000259" key="11">
    <source>
        <dbReference type="Pfam" id="PF03600"/>
    </source>
</evidence>
<feature type="transmembrane region" description="Helical" evidence="10">
    <location>
        <begin position="97"/>
        <end position="116"/>
    </location>
</feature>
<evidence type="ECO:0000256" key="7">
    <source>
        <dbReference type="ARBA" id="ARBA00022849"/>
    </source>
</evidence>
<keyword evidence="5" id="KW-1003">Cell membrane</keyword>
<evidence type="ECO:0000256" key="10">
    <source>
        <dbReference type="SAM" id="Phobius"/>
    </source>
</evidence>
<dbReference type="PRINTS" id="PR00758">
    <property type="entry name" value="ARSENICPUMP"/>
</dbReference>
<protein>
    <submittedName>
        <fullName evidence="12">Arsenical pump membrane protein</fullName>
    </submittedName>
</protein>
<dbReference type="GO" id="GO:0005886">
    <property type="term" value="C:plasma membrane"/>
    <property type="evidence" value="ECO:0007669"/>
    <property type="project" value="UniProtKB-SubCell"/>
</dbReference>
<dbReference type="Proteomes" id="UP000559182">
    <property type="component" value="Unassembled WGS sequence"/>
</dbReference>
<sequence length="366" mass="38158">MGSVRDSAVTLLVDRVGPVLAFLVCITVVAEVADHARVFEVAGHWAARLARGRTMVLWAVVVGLSCLCTTVLSLDTTAVLLTPVVITTARQAGVPPLPFAFTTVWLANTASLLLPVSNLSNLLALHEFQRWGGLSAYLHVAWAPAIVAMAATAIVVLLLHGRQLTGRYDVPTVPAPPDPVLFRIAASVCVLLGPAFVSGVIPAIPAAVGAGVLVVALAIRNRSAVRTIAVPWLMVVVVTVLFAIVDFLRSHGLDTLMAHIAGTGDSFADLLRVAATGGIGANLVNNLPAYLAAEGAANGSAHRLMALLVGVNAGPIVTVWGSLATMLWFGRCKRAHLTIPLRRFTIESFLVAVVTVVAATAALAQV</sequence>
<comment type="subcellular location">
    <subcellularLocation>
        <location evidence="1">Cell membrane</location>
        <topology evidence="1">Multi-pass membrane protein</topology>
    </subcellularLocation>
</comment>
<evidence type="ECO:0000256" key="9">
    <source>
        <dbReference type="ARBA" id="ARBA00023136"/>
    </source>
</evidence>
<comment type="similarity">
    <text evidence="3">Belongs to the CitM (TC 2.A.11) transporter family.</text>
</comment>
<gene>
    <name evidence="12" type="ORF">FHU39_001165</name>
</gene>
<feature type="transmembrane region" description="Helical" evidence="10">
    <location>
        <begin position="203"/>
        <end position="221"/>
    </location>
</feature>
<evidence type="ECO:0000256" key="4">
    <source>
        <dbReference type="ARBA" id="ARBA00022448"/>
    </source>
</evidence>
<feature type="transmembrane region" description="Helical" evidence="10">
    <location>
        <begin position="304"/>
        <end position="329"/>
    </location>
</feature>
<dbReference type="InterPro" id="IPR004680">
    <property type="entry name" value="Cit_transptr-like_dom"/>
</dbReference>
<keyword evidence="9 10" id="KW-0472">Membrane</keyword>
<dbReference type="GO" id="GO:0015105">
    <property type="term" value="F:arsenite transmembrane transporter activity"/>
    <property type="evidence" value="ECO:0007669"/>
    <property type="project" value="InterPro"/>
</dbReference>
<keyword evidence="8 10" id="KW-1133">Transmembrane helix</keyword>
<keyword evidence="13" id="KW-1185">Reference proteome</keyword>
<feature type="transmembrane region" description="Helical" evidence="10">
    <location>
        <begin position="136"/>
        <end position="159"/>
    </location>
</feature>
<keyword evidence="4" id="KW-0813">Transport</keyword>
<dbReference type="RefSeq" id="WP_343065746.1">
    <property type="nucleotide sequence ID" value="NZ_JACHVQ010000001.1"/>
</dbReference>
<evidence type="ECO:0000256" key="5">
    <source>
        <dbReference type="ARBA" id="ARBA00022475"/>
    </source>
</evidence>
<dbReference type="InterPro" id="IPR000802">
    <property type="entry name" value="Arsenical_pump_ArsB"/>
</dbReference>
<feature type="transmembrane region" description="Helical" evidence="10">
    <location>
        <begin position="228"/>
        <end position="248"/>
    </location>
</feature>
<keyword evidence="7" id="KW-0059">Arsenical resistance</keyword>
<evidence type="ECO:0000313" key="13">
    <source>
        <dbReference type="Proteomes" id="UP000559182"/>
    </source>
</evidence>
<dbReference type="PANTHER" id="PTHR43302:SF5">
    <property type="entry name" value="TRANSPORTER ARSB-RELATED"/>
    <property type="match status" value="1"/>
</dbReference>
<feature type="transmembrane region" description="Helical" evidence="10">
    <location>
        <begin position="341"/>
        <end position="364"/>
    </location>
</feature>
<keyword evidence="6 10" id="KW-0812">Transmembrane</keyword>
<evidence type="ECO:0000256" key="6">
    <source>
        <dbReference type="ARBA" id="ARBA00022692"/>
    </source>
</evidence>
<evidence type="ECO:0000256" key="8">
    <source>
        <dbReference type="ARBA" id="ARBA00022989"/>
    </source>
</evidence>
<feature type="transmembrane region" description="Helical" evidence="10">
    <location>
        <begin position="55"/>
        <end position="85"/>
    </location>
</feature>
<dbReference type="GO" id="GO:0046685">
    <property type="term" value="P:response to arsenic-containing substance"/>
    <property type="evidence" value="ECO:0007669"/>
    <property type="project" value="UniProtKB-KW"/>
</dbReference>
<dbReference type="AlphaFoldDB" id="A0A839N8V3"/>